<organism evidence="2 3">
    <name type="scientific">Lasiosphaeria miniovina</name>
    <dbReference type="NCBI Taxonomy" id="1954250"/>
    <lineage>
        <taxon>Eukaryota</taxon>
        <taxon>Fungi</taxon>
        <taxon>Dikarya</taxon>
        <taxon>Ascomycota</taxon>
        <taxon>Pezizomycotina</taxon>
        <taxon>Sordariomycetes</taxon>
        <taxon>Sordariomycetidae</taxon>
        <taxon>Sordariales</taxon>
        <taxon>Lasiosphaeriaceae</taxon>
        <taxon>Lasiosphaeria</taxon>
    </lineage>
</organism>
<accession>A0AA40E4U5</accession>
<keyword evidence="1" id="KW-0732">Signal</keyword>
<sequence>MCYFLHAFSVIAFDKVTAEYTECRWNKCAVVMINRIHANNDAHISCAWVGSWDNRWGADPSYIYGMDYTLRRAE</sequence>
<dbReference type="AlphaFoldDB" id="A0AA40E4U5"/>
<name>A0AA40E4U5_9PEZI</name>
<comment type="caution">
    <text evidence="2">The sequence shown here is derived from an EMBL/GenBank/DDBJ whole genome shotgun (WGS) entry which is preliminary data.</text>
</comment>
<dbReference type="Proteomes" id="UP001172101">
    <property type="component" value="Unassembled WGS sequence"/>
</dbReference>
<feature type="signal peptide" evidence="1">
    <location>
        <begin position="1"/>
        <end position="18"/>
    </location>
</feature>
<proteinExistence type="predicted"/>
<dbReference type="RefSeq" id="XP_060301094.1">
    <property type="nucleotide sequence ID" value="XM_060441388.1"/>
</dbReference>
<keyword evidence="3" id="KW-1185">Reference proteome</keyword>
<gene>
    <name evidence="2" type="ORF">B0T26DRAFT_697350</name>
</gene>
<reference evidence="2" key="1">
    <citation type="submission" date="2023-06" db="EMBL/GenBank/DDBJ databases">
        <title>Genome-scale phylogeny and comparative genomics of the fungal order Sordariales.</title>
        <authorList>
            <consortium name="Lawrence Berkeley National Laboratory"/>
            <person name="Hensen N."/>
            <person name="Bonometti L."/>
            <person name="Westerberg I."/>
            <person name="Brannstrom I.O."/>
            <person name="Guillou S."/>
            <person name="Cros-Aarteil S."/>
            <person name="Calhoun S."/>
            <person name="Haridas S."/>
            <person name="Kuo A."/>
            <person name="Mondo S."/>
            <person name="Pangilinan J."/>
            <person name="Riley R."/>
            <person name="LaButti K."/>
            <person name="Andreopoulos B."/>
            <person name="Lipzen A."/>
            <person name="Chen C."/>
            <person name="Yanf M."/>
            <person name="Daum C."/>
            <person name="Ng V."/>
            <person name="Clum A."/>
            <person name="Steindorff A."/>
            <person name="Ohm R."/>
            <person name="Martin F."/>
            <person name="Silar P."/>
            <person name="Natvig D."/>
            <person name="Lalanne C."/>
            <person name="Gautier V."/>
            <person name="Ament-velasquez S.L."/>
            <person name="Kruys A."/>
            <person name="Hutchinson M.I."/>
            <person name="Powell A.J."/>
            <person name="Barry K."/>
            <person name="Miller A.N."/>
            <person name="Grigoriev I.V."/>
            <person name="Debuchy R."/>
            <person name="Gladieux P."/>
            <person name="Thoren M.H."/>
            <person name="Johannesson H."/>
        </authorList>
    </citation>
    <scope>NUCLEOTIDE SEQUENCE</scope>
    <source>
        <strain evidence="2">SMH2392-1A</strain>
    </source>
</reference>
<dbReference type="EMBL" id="JAUIRO010000002">
    <property type="protein sequence ID" value="KAK0728239.1"/>
    <property type="molecule type" value="Genomic_DNA"/>
</dbReference>
<evidence type="ECO:0000313" key="3">
    <source>
        <dbReference type="Proteomes" id="UP001172101"/>
    </source>
</evidence>
<evidence type="ECO:0000313" key="2">
    <source>
        <dbReference type="EMBL" id="KAK0728239.1"/>
    </source>
</evidence>
<evidence type="ECO:0000256" key="1">
    <source>
        <dbReference type="SAM" id="SignalP"/>
    </source>
</evidence>
<protein>
    <submittedName>
        <fullName evidence="2">Uncharacterized protein</fullName>
    </submittedName>
</protein>
<feature type="chain" id="PRO_5041329414" evidence="1">
    <location>
        <begin position="19"/>
        <end position="74"/>
    </location>
</feature>
<dbReference type="GeneID" id="85324658"/>